<dbReference type="PANTHER" id="PTHR31616">
    <property type="entry name" value="TREHALASE"/>
    <property type="match status" value="1"/>
</dbReference>
<feature type="domain" description="GH15-like" evidence="2">
    <location>
        <begin position="250"/>
        <end position="617"/>
    </location>
</feature>
<evidence type="ECO:0000313" key="4">
    <source>
        <dbReference type="EMBL" id="MEB3370167.1"/>
    </source>
</evidence>
<feature type="region of interest" description="Disordered" evidence="1">
    <location>
        <begin position="624"/>
        <end position="645"/>
    </location>
</feature>
<proteinExistence type="predicted"/>
<sequence>MPRNSIDGWPVALVEPSVGGVTGPRLIEEYALLSDLRTAALVGADGSLDWLCLPRFDSAACFSRLLGGSGDGHWSIAPTGQVRDVRRRYRDDSLVLETEFHTDHGVLRLIDFMPPHETNQHGEPCVVRIVEGVTGEVGFQLDWVLRFDYGDSVPWVRRVQETEPVLDEYVLALAGPHTAVLRGEELPHRVDGERAHRYTGTVSAGERMAWVMQWASNPDVLPPPMDPEQELLECEQFWADWSGKIVYDGPHSEAVRRSLATLKALTYAPTGGIIAAPTTSLPEAVPGNRNWDYRYCWLRDATLVLLALDEFGCTAEAEAWRRWLVRAVAGDPADLQIMYGVGGERHLIEWEVDWLPGYRGVGPVRVGNAAYRQTQLDVYGEVMDALHLARERGLVESEESWAVQRGMLTHLERIWRQPDRGLWEVRGPDRHFTHSQVMVWVAFDRAVRGAEEDGLPGPVEHWRELREQVREDVLRRAWNPDLGAFTQFYGGTALDASVLLLPAVGFLSGADERMRSTVDVVQRELQHGVLVDRYTTTERPNEVDGLTGREGAFLACSFWMVDALAYCGRREEAEGMFSELIGMANDVGLYSEEFDGESGCFAGNFPQAFSHLALVNSAAVLRGGRTREQKSRRNGVTPGGKRCSR</sequence>
<feature type="domain" description="Trehalase-like N-terminal" evidence="3">
    <location>
        <begin position="26"/>
        <end position="152"/>
    </location>
</feature>
<dbReference type="Proteomes" id="UP001327093">
    <property type="component" value="Unassembled WGS sequence"/>
</dbReference>
<name>A0ABU6AF38_9PSEU</name>
<evidence type="ECO:0000256" key="1">
    <source>
        <dbReference type="SAM" id="MobiDB-lite"/>
    </source>
</evidence>
<reference evidence="4 5" key="1">
    <citation type="submission" date="2023-10" db="EMBL/GenBank/DDBJ databases">
        <title>Saccharopolyspora sp. nov., isolated from mangrove soil.</title>
        <authorList>
            <person name="Lu Y."/>
            <person name="Liu W."/>
        </authorList>
    </citation>
    <scope>NUCLEOTIDE SEQUENCE [LARGE SCALE GENOMIC DNA]</scope>
    <source>
        <strain evidence="4 5">S2-29</strain>
    </source>
</reference>
<dbReference type="InterPro" id="IPR012341">
    <property type="entry name" value="6hp_glycosidase-like_sf"/>
</dbReference>
<dbReference type="InterPro" id="IPR008928">
    <property type="entry name" value="6-hairpin_glycosidase_sf"/>
</dbReference>
<evidence type="ECO:0000313" key="5">
    <source>
        <dbReference type="Proteomes" id="UP001327093"/>
    </source>
</evidence>
<dbReference type="Gene3D" id="1.50.10.10">
    <property type="match status" value="1"/>
</dbReference>
<dbReference type="InterPro" id="IPR045582">
    <property type="entry name" value="Trehalase-like_N"/>
</dbReference>
<keyword evidence="5" id="KW-1185">Reference proteome</keyword>
<comment type="caution">
    <text evidence="4">The sequence shown here is derived from an EMBL/GenBank/DDBJ whole genome shotgun (WGS) entry which is preliminary data.</text>
</comment>
<evidence type="ECO:0000259" key="3">
    <source>
        <dbReference type="Pfam" id="PF19291"/>
    </source>
</evidence>
<dbReference type="Pfam" id="PF00723">
    <property type="entry name" value="Glyco_hydro_15"/>
    <property type="match status" value="1"/>
</dbReference>
<dbReference type="PANTHER" id="PTHR31616:SF0">
    <property type="entry name" value="GLUCAN 1,4-ALPHA-GLUCOSIDASE"/>
    <property type="match status" value="1"/>
</dbReference>
<dbReference type="GO" id="GO:0016787">
    <property type="term" value="F:hydrolase activity"/>
    <property type="evidence" value="ECO:0007669"/>
    <property type="project" value="UniProtKB-KW"/>
</dbReference>
<gene>
    <name evidence="4" type="ORF">R4I43_22430</name>
</gene>
<dbReference type="EMBL" id="JAWLNX010000017">
    <property type="protein sequence ID" value="MEB3370167.1"/>
    <property type="molecule type" value="Genomic_DNA"/>
</dbReference>
<accession>A0ABU6AF38</accession>
<dbReference type="InterPro" id="IPR011613">
    <property type="entry name" value="GH15-like"/>
</dbReference>
<protein>
    <submittedName>
        <fullName evidence="4">Glycoside hydrolase family 15 protein</fullName>
    </submittedName>
</protein>
<dbReference type="Pfam" id="PF19291">
    <property type="entry name" value="TREH_N"/>
    <property type="match status" value="1"/>
</dbReference>
<dbReference type="SUPFAM" id="SSF48208">
    <property type="entry name" value="Six-hairpin glycosidases"/>
    <property type="match status" value="1"/>
</dbReference>
<evidence type="ECO:0000259" key="2">
    <source>
        <dbReference type="Pfam" id="PF00723"/>
    </source>
</evidence>
<keyword evidence="4" id="KW-0378">Hydrolase</keyword>
<organism evidence="4 5">
    <name type="scientific">Saccharopolyspora mangrovi</name>
    <dbReference type="NCBI Taxonomy" id="3082379"/>
    <lineage>
        <taxon>Bacteria</taxon>
        <taxon>Bacillati</taxon>
        <taxon>Actinomycetota</taxon>
        <taxon>Actinomycetes</taxon>
        <taxon>Pseudonocardiales</taxon>
        <taxon>Pseudonocardiaceae</taxon>
        <taxon>Saccharopolyspora</taxon>
    </lineage>
</organism>